<feature type="domain" description="C2H2-type" evidence="9">
    <location>
        <begin position="676"/>
        <end position="704"/>
    </location>
</feature>
<evidence type="ECO:0000256" key="5">
    <source>
        <dbReference type="ARBA" id="ARBA00022833"/>
    </source>
</evidence>
<feature type="region of interest" description="Disordered" evidence="8">
    <location>
        <begin position="118"/>
        <end position="152"/>
    </location>
</feature>
<evidence type="ECO:0000256" key="6">
    <source>
        <dbReference type="ARBA" id="ARBA00023242"/>
    </source>
</evidence>
<feature type="region of interest" description="Disordered" evidence="8">
    <location>
        <begin position="201"/>
        <end position="223"/>
    </location>
</feature>
<keyword evidence="11" id="KW-1185">Reference proteome</keyword>
<feature type="domain" description="C2H2-type" evidence="9">
    <location>
        <begin position="267"/>
        <end position="294"/>
    </location>
</feature>
<dbReference type="InterPro" id="IPR036236">
    <property type="entry name" value="Znf_C2H2_sf"/>
</dbReference>
<feature type="region of interest" description="Disordered" evidence="8">
    <location>
        <begin position="1"/>
        <end position="30"/>
    </location>
</feature>
<feature type="domain" description="C2H2-type" evidence="9">
    <location>
        <begin position="513"/>
        <end position="540"/>
    </location>
</feature>
<evidence type="ECO:0000313" key="11">
    <source>
        <dbReference type="Proteomes" id="UP000075886"/>
    </source>
</evidence>
<feature type="domain" description="C2H2-type" evidence="9">
    <location>
        <begin position="371"/>
        <end position="398"/>
    </location>
</feature>
<feature type="compositionally biased region" description="Basic residues" evidence="8">
    <location>
        <begin position="138"/>
        <end position="149"/>
    </location>
</feature>
<keyword evidence="4 7" id="KW-0863">Zinc-finger</keyword>
<keyword evidence="2" id="KW-0479">Metal-binding</keyword>
<reference evidence="11" key="1">
    <citation type="submission" date="2014-01" db="EMBL/GenBank/DDBJ databases">
        <title>The Genome Sequence of Anopheles farauti FAR1 (V2).</title>
        <authorList>
            <consortium name="The Broad Institute Genomics Platform"/>
            <person name="Neafsey D.E."/>
            <person name="Besansky N."/>
            <person name="Howell P."/>
            <person name="Walton C."/>
            <person name="Young S.K."/>
            <person name="Zeng Q."/>
            <person name="Gargeya S."/>
            <person name="Fitzgerald M."/>
            <person name="Haas B."/>
            <person name="Abouelleil A."/>
            <person name="Allen A.W."/>
            <person name="Alvarado L."/>
            <person name="Arachchi H.M."/>
            <person name="Berlin A.M."/>
            <person name="Chapman S.B."/>
            <person name="Gainer-Dewar J."/>
            <person name="Goldberg J."/>
            <person name="Griggs A."/>
            <person name="Gujja S."/>
            <person name="Hansen M."/>
            <person name="Howarth C."/>
            <person name="Imamovic A."/>
            <person name="Ireland A."/>
            <person name="Larimer J."/>
            <person name="McCowan C."/>
            <person name="Murphy C."/>
            <person name="Pearson M."/>
            <person name="Poon T.W."/>
            <person name="Priest M."/>
            <person name="Roberts A."/>
            <person name="Saif S."/>
            <person name="Shea T."/>
            <person name="Sisk P."/>
            <person name="Sykes S."/>
            <person name="Wortman J."/>
            <person name="Nusbaum C."/>
            <person name="Birren B."/>
        </authorList>
    </citation>
    <scope>NUCLEOTIDE SEQUENCE [LARGE SCALE GENOMIC DNA]</scope>
    <source>
        <strain evidence="11">FAR1</strain>
    </source>
</reference>
<feature type="region of interest" description="Disordered" evidence="8">
    <location>
        <begin position="407"/>
        <end position="431"/>
    </location>
</feature>
<dbReference type="Gene3D" id="3.40.1800.20">
    <property type="match status" value="1"/>
</dbReference>
<feature type="domain" description="C2H2-type" evidence="9">
    <location>
        <begin position="566"/>
        <end position="594"/>
    </location>
</feature>
<evidence type="ECO:0000256" key="1">
    <source>
        <dbReference type="ARBA" id="ARBA00004123"/>
    </source>
</evidence>
<feature type="compositionally biased region" description="Gly residues" evidence="8">
    <location>
        <begin position="411"/>
        <end position="426"/>
    </location>
</feature>
<feature type="compositionally biased region" description="Polar residues" evidence="8">
    <location>
        <begin position="207"/>
        <end position="216"/>
    </location>
</feature>
<accession>A0A182QQP6</accession>
<protein>
    <recommendedName>
        <fullName evidence="9">C2H2-type domain-containing protein</fullName>
    </recommendedName>
</protein>
<dbReference type="AlphaFoldDB" id="A0A182QQP6"/>
<keyword evidence="5" id="KW-0862">Zinc</keyword>
<keyword evidence="3" id="KW-0677">Repeat</keyword>
<dbReference type="PROSITE" id="PS50157">
    <property type="entry name" value="ZINC_FINGER_C2H2_2"/>
    <property type="match status" value="8"/>
</dbReference>
<feature type="domain" description="C2H2-type" evidence="9">
    <location>
        <begin position="733"/>
        <end position="760"/>
    </location>
</feature>
<dbReference type="InterPro" id="IPR050888">
    <property type="entry name" value="ZnF_C2H2-type_TF"/>
</dbReference>
<feature type="compositionally biased region" description="Pro residues" evidence="8">
    <location>
        <begin position="9"/>
        <end position="30"/>
    </location>
</feature>
<evidence type="ECO:0000256" key="8">
    <source>
        <dbReference type="SAM" id="MobiDB-lite"/>
    </source>
</evidence>
<keyword evidence="6" id="KW-0539">Nucleus</keyword>
<organism evidence="10 11">
    <name type="scientific">Anopheles farauti</name>
    <dbReference type="NCBI Taxonomy" id="69004"/>
    <lineage>
        <taxon>Eukaryota</taxon>
        <taxon>Metazoa</taxon>
        <taxon>Ecdysozoa</taxon>
        <taxon>Arthropoda</taxon>
        <taxon>Hexapoda</taxon>
        <taxon>Insecta</taxon>
        <taxon>Pterygota</taxon>
        <taxon>Neoptera</taxon>
        <taxon>Endopterygota</taxon>
        <taxon>Diptera</taxon>
        <taxon>Nematocera</taxon>
        <taxon>Culicoidea</taxon>
        <taxon>Culicidae</taxon>
        <taxon>Anophelinae</taxon>
        <taxon>Anopheles</taxon>
    </lineage>
</organism>
<dbReference type="STRING" id="69004.A0A182QQP6"/>
<dbReference type="PANTHER" id="PTHR24406">
    <property type="entry name" value="TRANSCRIPTIONAL REPRESSOR CTCFL-RELATED"/>
    <property type="match status" value="1"/>
</dbReference>
<dbReference type="InterPro" id="IPR013087">
    <property type="entry name" value="Znf_C2H2_type"/>
</dbReference>
<dbReference type="Proteomes" id="UP000075886">
    <property type="component" value="Unassembled WGS sequence"/>
</dbReference>
<evidence type="ECO:0000256" key="2">
    <source>
        <dbReference type="ARBA" id="ARBA00022723"/>
    </source>
</evidence>
<feature type="region of interest" description="Disordered" evidence="8">
    <location>
        <begin position="289"/>
        <end position="309"/>
    </location>
</feature>
<dbReference type="GO" id="GO:0005634">
    <property type="term" value="C:nucleus"/>
    <property type="evidence" value="ECO:0007669"/>
    <property type="project" value="UniProtKB-SubCell"/>
</dbReference>
<dbReference type="SMART" id="SM00355">
    <property type="entry name" value="ZnF_C2H2"/>
    <property type="match status" value="12"/>
</dbReference>
<dbReference type="GO" id="GO:0008270">
    <property type="term" value="F:zinc ion binding"/>
    <property type="evidence" value="ECO:0007669"/>
    <property type="project" value="UniProtKB-KW"/>
</dbReference>
<dbReference type="EnsemblMetazoa" id="AFAF014970-RA">
    <property type="protein sequence ID" value="AFAF014970-PA"/>
    <property type="gene ID" value="AFAF014970"/>
</dbReference>
<reference evidence="10" key="2">
    <citation type="submission" date="2020-05" db="UniProtKB">
        <authorList>
            <consortium name="EnsemblMetazoa"/>
        </authorList>
    </citation>
    <scope>IDENTIFICATION</scope>
    <source>
        <strain evidence="10">FAR1</strain>
    </source>
</reference>
<feature type="domain" description="C2H2-type" evidence="9">
    <location>
        <begin position="705"/>
        <end position="723"/>
    </location>
</feature>
<evidence type="ECO:0000256" key="3">
    <source>
        <dbReference type="ARBA" id="ARBA00022737"/>
    </source>
</evidence>
<sequence>MDAPAAAGAPPPSSLPAPPPPLPPPPPPLPANDVYDVINQKECGICLTLRTEQICFDMFQPRENDPQEMPYLVWKHVGLQFTQEPGKHYVCKDCGSAVFEFNRFYLMVQNVHQERQQQQAAGVLQPKQEEAEAQQQHHLYHHHHHHHHHEQQLVDGGVANQNGHHGDSIKVEPPLAQPVELQQEYGGGPVPETNGMAVYTEPESSRNRSASITGTPSRKRKNQEMDDEIIDFYKLVCDVCEDRIEYGTMKELNQHMKHQHGEESGRVTCPQCGKMFRTRVKLLEHKAVHMQRHPQDTGSGTATSEDDVDEKLQSEQMDKEILEFYKRISCDVCDTANGTAQTTPTATTLYATVKELNHHMRLVHGQQAGTVKCPLCEKKIRTRPKLLEHKRLHQQPTHSAAAMLLEEDSGKSGGGGNQGGEVGGGPELTEEQKQTLDREIFDFYKPIICEICESDRTSASAGMAGAAASATGASELGGPAPAQPLETADDEYRSLKQLNQHMRTVHSMESGTIKCQLCAKKFRSRVKLVEHKDMHQNPERFRCGVCQEVHQNLEEHMQNKHQEWEFACVECGKRFPFKNRLTAHMAKVHMKKDIICEECNKPFTKFSIEKHKKTVHGGGGGVFICENCPKTFKTRVSLERHMEGHTNGEQAGSATVAPVAAAAAAVAVVAAAAGTVSCTLCNSVLKDEYNLKAHMKRIHAEQTPATCNTCGKTFKSKHSLNTHTANVCTTRQFGCTHCGKQFKKRTKLKQHMTIHARGAD</sequence>
<dbReference type="PROSITE" id="PS00028">
    <property type="entry name" value="ZINC_FINGER_C2H2_1"/>
    <property type="match status" value="7"/>
</dbReference>
<dbReference type="Gene3D" id="3.30.160.60">
    <property type="entry name" value="Classic Zinc Finger"/>
    <property type="match status" value="7"/>
</dbReference>
<dbReference type="EMBL" id="AXCN02000377">
    <property type="status" value="NOT_ANNOTATED_CDS"/>
    <property type="molecule type" value="Genomic_DNA"/>
</dbReference>
<comment type="subcellular location">
    <subcellularLocation>
        <location evidence="1">Nucleus</location>
    </subcellularLocation>
</comment>
<evidence type="ECO:0000256" key="4">
    <source>
        <dbReference type="ARBA" id="ARBA00022771"/>
    </source>
</evidence>
<evidence type="ECO:0000313" key="10">
    <source>
        <dbReference type="EnsemblMetazoa" id="AFAF014970-PA"/>
    </source>
</evidence>
<dbReference type="Pfam" id="PF00096">
    <property type="entry name" value="zf-C2H2"/>
    <property type="match status" value="5"/>
</dbReference>
<dbReference type="SUPFAM" id="SSF57667">
    <property type="entry name" value="beta-beta-alpha zinc fingers"/>
    <property type="match status" value="6"/>
</dbReference>
<proteinExistence type="predicted"/>
<evidence type="ECO:0000256" key="7">
    <source>
        <dbReference type="PROSITE-ProRule" id="PRU00042"/>
    </source>
</evidence>
<name>A0A182QQP6_9DIPT</name>
<evidence type="ECO:0000259" key="9">
    <source>
        <dbReference type="PROSITE" id="PS50157"/>
    </source>
</evidence>
<feature type="domain" description="C2H2-type" evidence="9">
    <location>
        <begin position="623"/>
        <end position="650"/>
    </location>
</feature>
<dbReference type="VEuPathDB" id="VectorBase:AFAF014970"/>